<dbReference type="Pfam" id="PF13614">
    <property type="entry name" value="AAA_31"/>
    <property type="match status" value="1"/>
</dbReference>
<evidence type="ECO:0000259" key="1">
    <source>
        <dbReference type="Pfam" id="PF13614"/>
    </source>
</evidence>
<dbReference type="STRING" id="51670.SAMN04488557_0875"/>
<dbReference type="EMBL" id="FPCH01000001">
    <property type="protein sequence ID" value="SFV27900.1"/>
    <property type="molecule type" value="Genomic_DNA"/>
</dbReference>
<dbReference type="Gene3D" id="3.40.50.300">
    <property type="entry name" value="P-loop containing nucleotide triphosphate hydrolases"/>
    <property type="match status" value="1"/>
</dbReference>
<name>A0A1I7MZP0_9HYPH</name>
<evidence type="ECO:0000313" key="3">
    <source>
        <dbReference type="Proteomes" id="UP000199423"/>
    </source>
</evidence>
<dbReference type="PANTHER" id="PTHR13696:SF52">
    <property type="entry name" value="PARA FAMILY PROTEIN CT_582"/>
    <property type="match status" value="1"/>
</dbReference>
<protein>
    <submittedName>
        <fullName evidence="2">Cellulose biosynthesis protein BcsQ</fullName>
    </submittedName>
</protein>
<dbReference type="Proteomes" id="UP000199423">
    <property type="component" value="Unassembled WGS sequence"/>
</dbReference>
<dbReference type="SUPFAM" id="SSF52540">
    <property type="entry name" value="P-loop containing nucleoside triphosphate hydrolases"/>
    <property type="match status" value="1"/>
</dbReference>
<dbReference type="RefSeq" id="WP_092864655.1">
    <property type="nucleotide sequence ID" value="NZ_FPCH01000001.1"/>
</dbReference>
<gene>
    <name evidence="2" type="ORF">SAMN04488557_0875</name>
</gene>
<proteinExistence type="predicted"/>
<dbReference type="InterPro" id="IPR027417">
    <property type="entry name" value="P-loop_NTPase"/>
</dbReference>
<dbReference type="CDD" id="cd02042">
    <property type="entry name" value="ParAB_family"/>
    <property type="match status" value="1"/>
</dbReference>
<sequence>MAVFLAVANRKGGVGKSTCSVMLAHGLAVYGGKRVLLIDLDSQCNASLILMGGQGWNEARKAGKTIADYFYDLFDGIPANARDYVAKNVGDVSLANGKPAPISLVPGSLLLEDIQGELYLKQASQSNVPEVVANRVRGRMESLIRRFEGDYDVVILDCAPGLSFAALAALKTADKVIVPFRPDYVSQLAVDRVAMLIEDMRNLDDLAAMPAEDRRYVCLANYVRNDDRDYMMIEEISLVHPVLETFLPQRNGIANAFDYIGQLRTIDVKYSDAAGDVKELHQEIARLVETVAAKKKATVSVS</sequence>
<dbReference type="PANTHER" id="PTHR13696">
    <property type="entry name" value="P-LOOP CONTAINING NUCLEOSIDE TRIPHOSPHATE HYDROLASE"/>
    <property type="match status" value="1"/>
</dbReference>
<keyword evidence="3" id="KW-1185">Reference proteome</keyword>
<dbReference type="InterPro" id="IPR025669">
    <property type="entry name" value="AAA_dom"/>
</dbReference>
<accession>A0A1I7MZP0</accession>
<organism evidence="2 3">
    <name type="scientific">Hyphomicrobium facile</name>
    <dbReference type="NCBI Taxonomy" id="51670"/>
    <lineage>
        <taxon>Bacteria</taxon>
        <taxon>Pseudomonadati</taxon>
        <taxon>Pseudomonadota</taxon>
        <taxon>Alphaproteobacteria</taxon>
        <taxon>Hyphomicrobiales</taxon>
        <taxon>Hyphomicrobiaceae</taxon>
        <taxon>Hyphomicrobium</taxon>
    </lineage>
</organism>
<dbReference type="InterPro" id="IPR050678">
    <property type="entry name" value="DNA_Partitioning_ATPase"/>
</dbReference>
<dbReference type="OrthoDB" id="9777757at2"/>
<evidence type="ECO:0000313" key="2">
    <source>
        <dbReference type="EMBL" id="SFV27900.1"/>
    </source>
</evidence>
<feature type="domain" description="AAA" evidence="1">
    <location>
        <begin position="5"/>
        <end position="200"/>
    </location>
</feature>
<dbReference type="AlphaFoldDB" id="A0A1I7MZP0"/>
<reference evidence="3" key="1">
    <citation type="submission" date="2016-10" db="EMBL/GenBank/DDBJ databases">
        <authorList>
            <person name="Varghese N."/>
            <person name="Submissions S."/>
        </authorList>
    </citation>
    <scope>NUCLEOTIDE SEQUENCE [LARGE SCALE GENOMIC DNA]</scope>
    <source>
        <strain evidence="3">DSM 1565</strain>
    </source>
</reference>